<dbReference type="EMBL" id="CP051685">
    <property type="protein sequence ID" value="QJE01506.1"/>
    <property type="molecule type" value="Genomic_DNA"/>
</dbReference>
<gene>
    <name evidence="2" type="ORF">HH212_16905</name>
</gene>
<accession>A0A7Z2VYB8</accession>
<evidence type="ECO:0000313" key="2">
    <source>
        <dbReference type="EMBL" id="QJE01506.1"/>
    </source>
</evidence>
<keyword evidence="1" id="KW-0472">Membrane</keyword>
<evidence type="ECO:0000313" key="3">
    <source>
        <dbReference type="Proteomes" id="UP000502415"/>
    </source>
</evidence>
<proteinExistence type="predicted"/>
<keyword evidence="1" id="KW-0812">Transmembrane</keyword>
<protein>
    <submittedName>
        <fullName evidence="2">DUF4845 domain-containing protein</fullName>
    </submittedName>
</protein>
<evidence type="ECO:0000256" key="1">
    <source>
        <dbReference type="SAM" id="Phobius"/>
    </source>
</evidence>
<organism evidence="2 3">
    <name type="scientific">Massilia forsythiae</name>
    <dbReference type="NCBI Taxonomy" id="2728020"/>
    <lineage>
        <taxon>Bacteria</taxon>
        <taxon>Pseudomonadati</taxon>
        <taxon>Pseudomonadota</taxon>
        <taxon>Betaproteobacteria</taxon>
        <taxon>Burkholderiales</taxon>
        <taxon>Oxalobacteraceae</taxon>
        <taxon>Telluria group</taxon>
        <taxon>Massilia</taxon>
    </lineage>
</organism>
<dbReference type="KEGG" id="mfy:HH212_16905"/>
<keyword evidence="3" id="KW-1185">Reference proteome</keyword>
<dbReference type="RefSeq" id="WP_170203528.1">
    <property type="nucleotide sequence ID" value="NZ_CP051685.1"/>
</dbReference>
<keyword evidence="1" id="KW-1133">Transmembrane helix</keyword>
<name>A0A7Z2VYB8_9BURK</name>
<dbReference type="Proteomes" id="UP000502415">
    <property type="component" value="Chromosome"/>
</dbReference>
<dbReference type="Pfam" id="PF16137">
    <property type="entry name" value="DUF4845"/>
    <property type="match status" value="1"/>
</dbReference>
<sequence length="151" mass="15474">MRAIQRASGNNAVNTGTCVRPGGKYRINAEAGVSLSGLIVVLVVLGALALLAIKVTPAYLEYRAIKGAIVQAKAAGGTVREIQAAFDRNAGINSVTSVSGRDLLISRENGTTEVGFAYEKRIPLAGNASLLLDFAGTTDPSGVVATADGTK</sequence>
<dbReference type="AlphaFoldDB" id="A0A7Z2VYB8"/>
<reference evidence="2 3" key="1">
    <citation type="submission" date="2020-04" db="EMBL/GenBank/DDBJ databases">
        <title>Genome sequencing of novel species.</title>
        <authorList>
            <person name="Heo J."/>
            <person name="Kim S.-J."/>
            <person name="Kim J.-S."/>
            <person name="Hong S.-B."/>
            <person name="Kwon S.-W."/>
        </authorList>
    </citation>
    <scope>NUCLEOTIDE SEQUENCE [LARGE SCALE GENOMIC DNA]</scope>
    <source>
        <strain evidence="2 3">GN2-R2</strain>
    </source>
</reference>
<feature type="transmembrane region" description="Helical" evidence="1">
    <location>
        <begin position="31"/>
        <end position="53"/>
    </location>
</feature>
<dbReference type="InterPro" id="IPR032314">
    <property type="entry name" value="DUF4845"/>
</dbReference>